<evidence type="ECO:0000313" key="3">
    <source>
        <dbReference type="Proteomes" id="UP001221142"/>
    </source>
</evidence>
<organism evidence="2 3">
    <name type="scientific">Roridomyces roridus</name>
    <dbReference type="NCBI Taxonomy" id="1738132"/>
    <lineage>
        <taxon>Eukaryota</taxon>
        <taxon>Fungi</taxon>
        <taxon>Dikarya</taxon>
        <taxon>Basidiomycota</taxon>
        <taxon>Agaricomycotina</taxon>
        <taxon>Agaricomycetes</taxon>
        <taxon>Agaricomycetidae</taxon>
        <taxon>Agaricales</taxon>
        <taxon>Marasmiineae</taxon>
        <taxon>Mycenaceae</taxon>
        <taxon>Roridomyces</taxon>
    </lineage>
</organism>
<dbReference type="PANTHER" id="PTHR31252:SF11">
    <property type="entry name" value="DUF4419 DOMAIN-CONTAINING PROTEIN"/>
    <property type="match status" value="1"/>
</dbReference>
<sequence>MDRPSHPDRNDFQHPNGAQDDDDRSRQMQNHAFSGEHPPGGPQSIDHYPSSRFADAQSVANPIPTQYPGMMSAPGGNTPSTYHQGQPHPTGTYAGPQYYWNNGFGYGYPLPGSTTIYQPQQMPGWNRIGDNQIGGGDHISTPYFQLGNPHAGHTVYPSGCFDPQTATPNLQSAVQHTSHGQVPVSGGGSSHNTAARSREHKFCTAAYTSRFVPAPVSRRQFLQQYGTVRYCCDSHTLGLIEKNVVDPTLRDWVLPNFTTTTVNDTTVPSVLMMASLKQYFSYGFGMSFCGIPRVTLEGEKADWINRWVVQKPYGFLVHCAKPYG</sequence>
<name>A0AAD7B2X6_9AGAR</name>
<dbReference type="InterPro" id="IPR025533">
    <property type="entry name" value="DUF4419"/>
</dbReference>
<feature type="compositionally biased region" description="Polar residues" evidence="1">
    <location>
        <begin position="75"/>
        <end position="89"/>
    </location>
</feature>
<dbReference type="AlphaFoldDB" id="A0AAD7B2X6"/>
<accession>A0AAD7B2X6</accession>
<comment type="caution">
    <text evidence="2">The sequence shown here is derived from an EMBL/GenBank/DDBJ whole genome shotgun (WGS) entry which is preliminary data.</text>
</comment>
<feature type="compositionally biased region" description="Basic and acidic residues" evidence="1">
    <location>
        <begin position="1"/>
        <end position="12"/>
    </location>
</feature>
<dbReference type="EMBL" id="JARKIF010000046">
    <property type="protein sequence ID" value="KAJ7608255.1"/>
    <property type="molecule type" value="Genomic_DNA"/>
</dbReference>
<gene>
    <name evidence="2" type="ORF">FB45DRAFT_1067612</name>
</gene>
<keyword evidence="3" id="KW-1185">Reference proteome</keyword>
<feature type="region of interest" description="Disordered" evidence="1">
    <location>
        <begin position="61"/>
        <end position="89"/>
    </location>
</feature>
<dbReference type="Pfam" id="PF14388">
    <property type="entry name" value="DUF4419"/>
    <property type="match status" value="1"/>
</dbReference>
<evidence type="ECO:0000256" key="1">
    <source>
        <dbReference type="SAM" id="MobiDB-lite"/>
    </source>
</evidence>
<proteinExistence type="predicted"/>
<dbReference type="PANTHER" id="PTHR31252">
    <property type="entry name" value="DUF4419 DOMAIN-CONTAINING PROTEIN"/>
    <property type="match status" value="1"/>
</dbReference>
<dbReference type="Proteomes" id="UP001221142">
    <property type="component" value="Unassembled WGS sequence"/>
</dbReference>
<feature type="region of interest" description="Disordered" evidence="1">
    <location>
        <begin position="1"/>
        <end position="49"/>
    </location>
</feature>
<reference evidence="2" key="1">
    <citation type="submission" date="2023-03" db="EMBL/GenBank/DDBJ databases">
        <title>Massive genome expansion in bonnet fungi (Mycena s.s.) driven by repeated elements and novel gene families across ecological guilds.</title>
        <authorList>
            <consortium name="Lawrence Berkeley National Laboratory"/>
            <person name="Harder C.B."/>
            <person name="Miyauchi S."/>
            <person name="Viragh M."/>
            <person name="Kuo A."/>
            <person name="Thoen E."/>
            <person name="Andreopoulos B."/>
            <person name="Lu D."/>
            <person name="Skrede I."/>
            <person name="Drula E."/>
            <person name="Henrissat B."/>
            <person name="Morin E."/>
            <person name="Kohler A."/>
            <person name="Barry K."/>
            <person name="LaButti K."/>
            <person name="Morin E."/>
            <person name="Salamov A."/>
            <person name="Lipzen A."/>
            <person name="Mereny Z."/>
            <person name="Hegedus B."/>
            <person name="Baldrian P."/>
            <person name="Stursova M."/>
            <person name="Weitz H."/>
            <person name="Taylor A."/>
            <person name="Grigoriev I.V."/>
            <person name="Nagy L.G."/>
            <person name="Martin F."/>
            <person name="Kauserud H."/>
        </authorList>
    </citation>
    <scope>NUCLEOTIDE SEQUENCE</scope>
    <source>
        <strain evidence="2">9284</strain>
    </source>
</reference>
<protein>
    <submittedName>
        <fullName evidence="2">Uncharacterized protein</fullName>
    </submittedName>
</protein>
<evidence type="ECO:0000313" key="2">
    <source>
        <dbReference type="EMBL" id="KAJ7608255.1"/>
    </source>
</evidence>